<dbReference type="SUPFAM" id="SSF69796">
    <property type="entry name" value="Thymidylate synthase-complementing protein Thy1"/>
    <property type="match status" value="1"/>
</dbReference>
<dbReference type="GO" id="GO:0050660">
    <property type="term" value="F:flavin adenine dinucleotide binding"/>
    <property type="evidence" value="ECO:0007669"/>
    <property type="project" value="InterPro"/>
</dbReference>
<dbReference type="GO" id="GO:0006231">
    <property type="term" value="P:dTMP biosynthetic process"/>
    <property type="evidence" value="ECO:0007669"/>
    <property type="project" value="InterPro"/>
</dbReference>
<name>A0A6J5NSL4_9CAUD</name>
<dbReference type="HAMAP" id="MF_01408">
    <property type="entry name" value="ThyX"/>
    <property type="match status" value="1"/>
</dbReference>
<dbReference type="PANTHER" id="PTHR34934:SF1">
    <property type="entry name" value="FLAVIN-DEPENDENT THYMIDYLATE SYNTHASE"/>
    <property type="match status" value="1"/>
</dbReference>
<dbReference type="GO" id="GO:0004799">
    <property type="term" value="F:thymidylate synthase activity"/>
    <property type="evidence" value="ECO:0007669"/>
    <property type="project" value="TreeGrafter"/>
</dbReference>
<dbReference type="InterPro" id="IPR003669">
    <property type="entry name" value="Thymidylate_synthase_ThyX"/>
</dbReference>
<dbReference type="Pfam" id="PF02511">
    <property type="entry name" value="Thy1"/>
    <property type="match status" value="1"/>
</dbReference>
<gene>
    <name evidence="1" type="ORF">UFOVP724_66</name>
</gene>
<proteinExistence type="inferred from homology"/>
<reference evidence="1" key="1">
    <citation type="submission" date="2020-04" db="EMBL/GenBank/DDBJ databases">
        <authorList>
            <person name="Chiriac C."/>
            <person name="Salcher M."/>
            <person name="Ghai R."/>
            <person name="Kavagutti S V."/>
        </authorList>
    </citation>
    <scope>NUCLEOTIDE SEQUENCE</scope>
</reference>
<dbReference type="PANTHER" id="PTHR34934">
    <property type="entry name" value="FLAVIN-DEPENDENT THYMIDYLATE SYNTHASE"/>
    <property type="match status" value="1"/>
</dbReference>
<dbReference type="Gene3D" id="3.30.1360.170">
    <property type="match status" value="1"/>
</dbReference>
<accession>A0A6J5NSL4</accession>
<organism evidence="1">
    <name type="scientific">uncultured Caudovirales phage</name>
    <dbReference type="NCBI Taxonomy" id="2100421"/>
    <lineage>
        <taxon>Viruses</taxon>
        <taxon>Duplodnaviria</taxon>
        <taxon>Heunggongvirae</taxon>
        <taxon>Uroviricota</taxon>
        <taxon>Caudoviricetes</taxon>
        <taxon>Peduoviridae</taxon>
        <taxon>Maltschvirus</taxon>
        <taxon>Maltschvirus maltsch</taxon>
    </lineage>
</organism>
<dbReference type="GO" id="GO:0070402">
    <property type="term" value="F:NADPH binding"/>
    <property type="evidence" value="ECO:0007669"/>
    <property type="project" value="TreeGrafter"/>
</dbReference>
<evidence type="ECO:0000313" key="1">
    <source>
        <dbReference type="EMBL" id="CAB4160078.1"/>
    </source>
</evidence>
<protein>
    <submittedName>
        <fullName evidence="1">THY1 Predicted alternative thymidylate synthase</fullName>
    </submittedName>
</protein>
<dbReference type="NCBIfam" id="TIGR02170">
    <property type="entry name" value="thyX"/>
    <property type="match status" value="1"/>
</dbReference>
<dbReference type="CDD" id="cd20175">
    <property type="entry name" value="ThyX"/>
    <property type="match status" value="1"/>
</dbReference>
<sequence>MHITPSDKVKKIYNEVGDDIGFVHYVSHLNDDMTIVNAARASFEKYKEDEMTEQDVKLLKRLMSDKHTSTFEHNVIVFRVKVPIFVSKQHMRHRTWSYSETSRRYTEENIEFYLPKNFRVQHKNNRQASVEIENFNPVIHSIHGEESVYEQRASELLTKHSYDCLKLYNNMLDAGVCREQARMVLPNNLYTTYWASTDLNNLLKFLDLREEESAQWEIRMVAKAMREFAEEIWPVAMENYNLTKQKRNEFEQWKQQQQQK</sequence>
<dbReference type="PROSITE" id="PS51331">
    <property type="entry name" value="THYX"/>
    <property type="match status" value="1"/>
</dbReference>
<dbReference type="GO" id="GO:0050797">
    <property type="term" value="F:thymidylate synthase (FAD) activity"/>
    <property type="evidence" value="ECO:0007669"/>
    <property type="project" value="InterPro"/>
</dbReference>
<dbReference type="EMBL" id="LR796696">
    <property type="protein sequence ID" value="CAB4160078.1"/>
    <property type="molecule type" value="Genomic_DNA"/>
</dbReference>
<dbReference type="InterPro" id="IPR036098">
    <property type="entry name" value="Thymidylate_synthase_ThyX_sf"/>
</dbReference>